<dbReference type="EMBL" id="MRZV01000408">
    <property type="protein sequence ID" value="PIK50702.1"/>
    <property type="molecule type" value="Genomic_DNA"/>
</dbReference>
<keyword evidence="6" id="KW-0333">Golgi apparatus</keyword>
<comment type="subcellular location">
    <subcellularLocation>
        <location evidence="1">Endoplasmic reticulum</location>
    </subcellularLocation>
    <subcellularLocation>
        <location evidence="6">Golgi apparatus membrane</location>
    </subcellularLocation>
</comment>
<dbReference type="STRING" id="307972.A0A2G8KRU5"/>
<name>A0A2G8KRU5_STIJA</name>
<accession>A0A2G8KRU5</accession>
<evidence type="ECO:0000256" key="1">
    <source>
        <dbReference type="ARBA" id="ARBA00004240"/>
    </source>
</evidence>
<keyword evidence="3 6" id="KW-0813">Transport</keyword>
<dbReference type="OrthoDB" id="8918678at2759"/>
<evidence type="ECO:0000256" key="2">
    <source>
        <dbReference type="ARBA" id="ARBA00005927"/>
    </source>
</evidence>
<protein>
    <recommendedName>
        <fullName evidence="6">Protein transport protein sec16</fullName>
    </recommendedName>
</protein>
<feature type="region of interest" description="Disordered" evidence="7">
    <location>
        <begin position="530"/>
        <end position="549"/>
    </location>
</feature>
<dbReference type="GO" id="GO:0016192">
    <property type="term" value="P:vesicle-mediated transport"/>
    <property type="evidence" value="ECO:0007669"/>
    <property type="project" value="UniProtKB-KW"/>
</dbReference>
<feature type="compositionally biased region" description="Gly residues" evidence="7">
    <location>
        <begin position="507"/>
        <end position="517"/>
    </location>
</feature>
<organism evidence="10 11">
    <name type="scientific">Stichopus japonicus</name>
    <name type="common">Sea cucumber</name>
    <dbReference type="NCBI Taxonomy" id="307972"/>
    <lineage>
        <taxon>Eukaryota</taxon>
        <taxon>Metazoa</taxon>
        <taxon>Echinodermata</taxon>
        <taxon>Eleutherozoa</taxon>
        <taxon>Echinozoa</taxon>
        <taxon>Holothuroidea</taxon>
        <taxon>Aspidochirotacea</taxon>
        <taxon>Aspidochirotida</taxon>
        <taxon>Stichopodidae</taxon>
        <taxon>Apostichopus</taxon>
    </lineage>
</organism>
<evidence type="ECO:0000256" key="5">
    <source>
        <dbReference type="ARBA" id="ARBA00022892"/>
    </source>
</evidence>
<feature type="domain" description="Sec16 Sec23-binding" evidence="8">
    <location>
        <begin position="731"/>
        <end position="951"/>
    </location>
</feature>
<feature type="compositionally biased region" description="Low complexity" evidence="7">
    <location>
        <begin position="46"/>
        <end position="67"/>
    </location>
</feature>
<dbReference type="CDD" id="cd09233">
    <property type="entry name" value="ACE1-Sec16-like"/>
    <property type="match status" value="1"/>
</dbReference>
<dbReference type="GO" id="GO:0070971">
    <property type="term" value="C:endoplasmic reticulum exit site"/>
    <property type="evidence" value="ECO:0007669"/>
    <property type="project" value="TreeGrafter"/>
</dbReference>
<comment type="similarity">
    <text evidence="2 6">Belongs to the SEC16 family.</text>
</comment>
<evidence type="ECO:0000256" key="4">
    <source>
        <dbReference type="ARBA" id="ARBA00022824"/>
    </source>
</evidence>
<dbReference type="Proteomes" id="UP000230750">
    <property type="component" value="Unassembled WGS sequence"/>
</dbReference>
<keyword evidence="5 6" id="KW-0931">ER-Golgi transport</keyword>
<dbReference type="InterPro" id="IPR024340">
    <property type="entry name" value="Sec16_CCD"/>
</dbReference>
<feature type="region of interest" description="Disordered" evidence="7">
    <location>
        <begin position="177"/>
        <end position="303"/>
    </location>
</feature>
<proteinExistence type="inferred from homology"/>
<feature type="region of interest" description="Disordered" evidence="7">
    <location>
        <begin position="676"/>
        <end position="697"/>
    </location>
</feature>
<evidence type="ECO:0000256" key="7">
    <source>
        <dbReference type="SAM" id="MobiDB-lite"/>
    </source>
</evidence>
<dbReference type="GO" id="GO:0000139">
    <property type="term" value="C:Golgi membrane"/>
    <property type="evidence" value="ECO:0007669"/>
    <property type="project" value="UniProtKB-SubCell"/>
</dbReference>
<keyword evidence="6" id="KW-0472">Membrane</keyword>
<evidence type="ECO:0000259" key="8">
    <source>
        <dbReference type="Pfam" id="PF12931"/>
    </source>
</evidence>
<keyword evidence="6" id="KW-0653">Protein transport</keyword>
<evidence type="ECO:0000259" key="9">
    <source>
        <dbReference type="Pfam" id="PF12932"/>
    </source>
</evidence>
<feature type="compositionally biased region" description="Polar residues" evidence="7">
    <location>
        <begin position="25"/>
        <end position="45"/>
    </location>
</feature>
<evidence type="ECO:0000256" key="6">
    <source>
        <dbReference type="RuleBase" id="RU364101"/>
    </source>
</evidence>
<dbReference type="PANTHER" id="PTHR13402">
    <property type="entry name" value="RGPR-RELATED"/>
    <property type="match status" value="1"/>
</dbReference>
<evidence type="ECO:0000256" key="3">
    <source>
        <dbReference type="ARBA" id="ARBA00022448"/>
    </source>
</evidence>
<dbReference type="GO" id="GO:0007030">
    <property type="term" value="P:Golgi organization"/>
    <property type="evidence" value="ECO:0007669"/>
    <property type="project" value="TreeGrafter"/>
</dbReference>
<keyword evidence="4 6" id="KW-0256">Endoplasmic reticulum</keyword>
<feature type="compositionally biased region" description="Polar residues" evidence="7">
    <location>
        <begin position="212"/>
        <end position="248"/>
    </location>
</feature>
<dbReference type="GO" id="GO:0012507">
    <property type="term" value="C:ER to Golgi transport vesicle membrane"/>
    <property type="evidence" value="ECO:0007669"/>
    <property type="project" value="TreeGrafter"/>
</dbReference>
<gene>
    <name evidence="10" type="ORF">BSL78_12435</name>
</gene>
<feature type="region of interest" description="Disordered" evidence="7">
    <location>
        <begin position="75"/>
        <end position="94"/>
    </location>
</feature>
<dbReference type="AlphaFoldDB" id="A0A2G8KRU5"/>
<feature type="region of interest" description="Disordered" evidence="7">
    <location>
        <begin position="23"/>
        <end position="67"/>
    </location>
</feature>
<feature type="compositionally biased region" description="Polar residues" evidence="7">
    <location>
        <begin position="530"/>
        <end position="541"/>
    </location>
</feature>
<comment type="caution">
    <text evidence="10">The sequence shown here is derived from an EMBL/GenBank/DDBJ whole genome shotgun (WGS) entry which is preliminary data.</text>
</comment>
<feature type="compositionally biased region" description="Low complexity" evidence="7">
    <location>
        <begin position="493"/>
        <end position="506"/>
    </location>
</feature>
<feature type="compositionally biased region" description="Polar residues" evidence="7">
    <location>
        <begin position="994"/>
        <end position="1014"/>
    </location>
</feature>
<dbReference type="GO" id="GO:0070973">
    <property type="term" value="P:protein localization to endoplasmic reticulum exit site"/>
    <property type="evidence" value="ECO:0007669"/>
    <property type="project" value="TreeGrafter"/>
</dbReference>
<feature type="region of interest" description="Disordered" evidence="7">
    <location>
        <begin position="322"/>
        <end position="386"/>
    </location>
</feature>
<dbReference type="Pfam" id="PF12932">
    <property type="entry name" value="Sec16"/>
    <property type="match status" value="1"/>
</dbReference>
<feature type="compositionally biased region" description="Low complexity" evidence="7">
    <location>
        <begin position="186"/>
        <end position="203"/>
    </location>
</feature>
<dbReference type="PANTHER" id="PTHR13402:SF6">
    <property type="entry name" value="SECRETORY 16, ISOFORM I"/>
    <property type="match status" value="1"/>
</dbReference>
<feature type="compositionally biased region" description="Acidic residues" evidence="7">
    <location>
        <begin position="677"/>
        <end position="686"/>
    </location>
</feature>
<dbReference type="Gene3D" id="1.25.40.1030">
    <property type="match status" value="1"/>
</dbReference>
<evidence type="ECO:0000313" key="10">
    <source>
        <dbReference type="EMBL" id="PIK50702.1"/>
    </source>
</evidence>
<dbReference type="GO" id="GO:0015031">
    <property type="term" value="P:protein transport"/>
    <property type="evidence" value="ECO:0007669"/>
    <property type="project" value="UniProtKB-KW"/>
</dbReference>
<feature type="region of interest" description="Disordered" evidence="7">
    <location>
        <begin position="435"/>
        <end position="523"/>
    </location>
</feature>
<dbReference type="InterPro" id="IPR024298">
    <property type="entry name" value="Sec16_Sec23-bd"/>
</dbReference>
<sequence>MTIELKVIPVELWGVMESHPDLSASVPSAGQISKPDITNVNSSDKPTVSPLGPSSLTTTLPTLSDLDTSHTSAFRSISGRHTPKQTSAVNPSPPLWSTGVPSAAGNILLAPALSQPSIMPVLHPSPVKLQPKSQSSMSQPGPMPLRATADALGPGSQSGIPVSNVAPLTQQMGAMQIAPGDTSGLPTTGGTEQTQQPPTSQPTFDFGKPYHTLSSTASSLMAPQPSSQGEVVTSQESVVGTGIPTSGAPSGPDEGLHQQPSSQPGYPAQNPGGPGGPSHLQQQYPPHYGAYSQGQGHRAYDPRYGGYPGGWDRYGRQGYGTRYDAAGRPIPPEQYPPQQYGRQSPYRQGADRSGGWNDYARTPSRQGSERPQSRQGWAGGEYPENYNYQRWPKDREEYRRDDYYRQWYHQQRGGWPKWWRADDYRWYYEKARAQQAKNWTREGDQSGEWRSQSEEMGKDGGNKTEDSFTSEFHHAGGGTPDKYGADQSRIQDGGYHQQQQSMDQSGMGYGAQTGGDGSYRQQDYNSYSQEYSSFTEETQTVSPPPQERMTPTKFGIAHVVARFSPGGHLIKVLPNTPADGMPARVEIHRVEDMLEESQEAIELKAFPGPLIRGETHKSDVIAFATRKSREATSSTDLADRDSVALLWELMELLCRQNGSVLETDISELLLRDHTAVTEEEDSDGEESSQQRIPARNKQKDTVQFRKLLLYGRKKVTIKMEKREFRVRHESRFMGHALLLAGKMDARTHASVMTRFANSLDMNDPLQTLYQLMSDRQPAAVTSCTDEKWGDWRPHLAMILSNLRSSDSELGIKSITALGDSLATRGLLHASHFCYLMAQVGLGPYTHKATKIVLLGSSHRLQFNEFATNMSIQLTEVYEYAQLLGNKHYLLPNFQAYKFLHATRLAEHGMLEQALRYCEVIAGSIQYKPEQYSLTLVEQVCELANRLKHHDTQYYDGLQLTEPQWLMTLQGILAQMKDGTIQPPSKSDTPMPWTESYSNLSTIGGDSNEDQTPSLMDNPPIPRGLPPVLSRSVGLQPIL</sequence>
<feature type="compositionally biased region" description="Basic and acidic residues" evidence="7">
    <location>
        <begin position="451"/>
        <end position="474"/>
    </location>
</feature>
<feature type="region of interest" description="Disordered" evidence="7">
    <location>
        <begin position="979"/>
        <end position="1038"/>
    </location>
</feature>
<dbReference type="Pfam" id="PF12931">
    <property type="entry name" value="TPR_Sec16"/>
    <property type="match status" value="1"/>
</dbReference>
<feature type="domain" description="Sec16 central conserved" evidence="9">
    <location>
        <begin position="558"/>
        <end position="658"/>
    </location>
</feature>
<reference evidence="10 11" key="1">
    <citation type="journal article" date="2017" name="PLoS Biol.">
        <title>The sea cucumber genome provides insights into morphological evolution and visceral regeneration.</title>
        <authorList>
            <person name="Zhang X."/>
            <person name="Sun L."/>
            <person name="Yuan J."/>
            <person name="Sun Y."/>
            <person name="Gao Y."/>
            <person name="Zhang L."/>
            <person name="Li S."/>
            <person name="Dai H."/>
            <person name="Hamel J.F."/>
            <person name="Liu C."/>
            <person name="Yu Y."/>
            <person name="Liu S."/>
            <person name="Lin W."/>
            <person name="Guo K."/>
            <person name="Jin S."/>
            <person name="Xu P."/>
            <person name="Storey K.B."/>
            <person name="Huan P."/>
            <person name="Zhang T."/>
            <person name="Zhou Y."/>
            <person name="Zhang J."/>
            <person name="Lin C."/>
            <person name="Li X."/>
            <person name="Xing L."/>
            <person name="Huo D."/>
            <person name="Sun M."/>
            <person name="Wang L."/>
            <person name="Mercier A."/>
            <person name="Li F."/>
            <person name="Yang H."/>
            <person name="Xiang J."/>
        </authorList>
    </citation>
    <scope>NUCLEOTIDE SEQUENCE [LARGE SCALE GENOMIC DNA]</scope>
    <source>
        <strain evidence="10">Shaxun</strain>
        <tissue evidence="10">Muscle</tissue>
    </source>
</reference>
<keyword evidence="11" id="KW-1185">Reference proteome</keyword>
<evidence type="ECO:0000313" key="11">
    <source>
        <dbReference type="Proteomes" id="UP000230750"/>
    </source>
</evidence>